<dbReference type="SUPFAM" id="SSF52087">
    <property type="entry name" value="CRAL/TRIO domain"/>
    <property type="match status" value="1"/>
</dbReference>
<dbReference type="InterPro" id="IPR001251">
    <property type="entry name" value="CRAL-TRIO_dom"/>
</dbReference>
<comment type="caution">
    <text evidence="2">The sequence shown here is derived from an EMBL/GenBank/DDBJ whole genome shotgun (WGS) entry which is preliminary data.</text>
</comment>
<dbReference type="GO" id="GO:0016020">
    <property type="term" value="C:membrane"/>
    <property type="evidence" value="ECO:0007669"/>
    <property type="project" value="TreeGrafter"/>
</dbReference>
<dbReference type="Proteomes" id="UP000838756">
    <property type="component" value="Unassembled WGS sequence"/>
</dbReference>
<dbReference type="PRINTS" id="PR00180">
    <property type="entry name" value="CRETINALDHBP"/>
</dbReference>
<evidence type="ECO:0000313" key="2">
    <source>
        <dbReference type="EMBL" id="CAH2238877.1"/>
    </source>
</evidence>
<evidence type="ECO:0000259" key="1">
    <source>
        <dbReference type="PROSITE" id="PS50191"/>
    </source>
</evidence>
<reference evidence="2" key="1">
    <citation type="submission" date="2022-03" db="EMBL/GenBank/DDBJ databases">
        <authorList>
            <person name="Lindestad O."/>
        </authorList>
    </citation>
    <scope>NUCLEOTIDE SEQUENCE</scope>
</reference>
<sequence>MDFVPKDMILERRADTMQYVRKVFDLDQPGAMKDAVNILTEWVQKQSHFNKKDFRSFYLETTILGCKGSVERAKTQMDKICTMRTVLPQFFGAFNPKTDFEHLYDVANSLMLPKLTEEHHRVFVCKFYDVEWDASQGIHFFRHNITLAEYAKVHDYLSGFIVIIDFTEANLMDYVMKLNLVQLRQAMTIYIEGYGMRIQAIHLISQSKFVDTLVTILKQVLSAKVASRINIHKSHEELHKYISKDILPKDFGGEERSLKKLQEDWVEVLSSQEHLDYLREMDSATTNEAFRQKDKFSEQYAGMPGTFRLLSVD</sequence>
<dbReference type="InterPro" id="IPR036865">
    <property type="entry name" value="CRAL-TRIO_dom_sf"/>
</dbReference>
<dbReference type="CDD" id="cd00170">
    <property type="entry name" value="SEC14"/>
    <property type="match status" value="1"/>
</dbReference>
<dbReference type="PROSITE" id="PS50191">
    <property type="entry name" value="CRAL_TRIO"/>
    <property type="match status" value="1"/>
</dbReference>
<proteinExistence type="predicted"/>
<keyword evidence="3" id="KW-1185">Reference proteome</keyword>
<dbReference type="Pfam" id="PF00650">
    <property type="entry name" value="CRAL_TRIO"/>
    <property type="match status" value="1"/>
</dbReference>
<feature type="domain" description="CRAL-TRIO" evidence="1">
    <location>
        <begin position="153"/>
        <end position="259"/>
    </location>
</feature>
<accession>A0A8S4RQ34</accession>
<dbReference type="OrthoDB" id="7422178at2759"/>
<dbReference type="PANTHER" id="PTHR10174">
    <property type="entry name" value="ALPHA-TOCOPHEROL TRANSFER PROTEIN-RELATED"/>
    <property type="match status" value="1"/>
</dbReference>
<gene>
    <name evidence="2" type="primary">jg13687</name>
    <name evidence="2" type="ORF">PAEG_LOCUS15903</name>
</gene>
<name>A0A8S4RQ34_9NEOP</name>
<dbReference type="PANTHER" id="PTHR10174:SF222">
    <property type="entry name" value="GH10083P-RELATED"/>
    <property type="match status" value="1"/>
</dbReference>
<protein>
    <submittedName>
        <fullName evidence="2">Jg13687 protein</fullName>
    </submittedName>
</protein>
<dbReference type="EMBL" id="CAKXAJ010025409">
    <property type="protein sequence ID" value="CAH2238877.1"/>
    <property type="molecule type" value="Genomic_DNA"/>
</dbReference>
<dbReference type="Gene3D" id="3.40.525.10">
    <property type="entry name" value="CRAL-TRIO lipid binding domain"/>
    <property type="match status" value="1"/>
</dbReference>
<organism evidence="2 3">
    <name type="scientific">Pararge aegeria aegeria</name>
    <dbReference type="NCBI Taxonomy" id="348720"/>
    <lineage>
        <taxon>Eukaryota</taxon>
        <taxon>Metazoa</taxon>
        <taxon>Ecdysozoa</taxon>
        <taxon>Arthropoda</taxon>
        <taxon>Hexapoda</taxon>
        <taxon>Insecta</taxon>
        <taxon>Pterygota</taxon>
        <taxon>Neoptera</taxon>
        <taxon>Endopterygota</taxon>
        <taxon>Lepidoptera</taxon>
        <taxon>Glossata</taxon>
        <taxon>Ditrysia</taxon>
        <taxon>Papilionoidea</taxon>
        <taxon>Nymphalidae</taxon>
        <taxon>Satyrinae</taxon>
        <taxon>Satyrini</taxon>
        <taxon>Parargina</taxon>
        <taxon>Pararge</taxon>
    </lineage>
</organism>
<dbReference type="GO" id="GO:1902936">
    <property type="term" value="F:phosphatidylinositol bisphosphate binding"/>
    <property type="evidence" value="ECO:0007669"/>
    <property type="project" value="TreeGrafter"/>
</dbReference>
<evidence type="ECO:0000313" key="3">
    <source>
        <dbReference type="Proteomes" id="UP000838756"/>
    </source>
</evidence>
<dbReference type="SMART" id="SM00516">
    <property type="entry name" value="SEC14"/>
    <property type="match status" value="1"/>
</dbReference>
<dbReference type="AlphaFoldDB" id="A0A8S4RQ34"/>